<evidence type="ECO:0000313" key="2">
    <source>
        <dbReference type="EMBL" id="KAK4293131.1"/>
    </source>
</evidence>
<keyword evidence="1" id="KW-1133">Transmembrane helix</keyword>
<feature type="transmembrane region" description="Helical" evidence="1">
    <location>
        <begin position="50"/>
        <end position="69"/>
    </location>
</feature>
<keyword evidence="3" id="KW-1185">Reference proteome</keyword>
<evidence type="ECO:0000313" key="3">
    <source>
        <dbReference type="Proteomes" id="UP001292094"/>
    </source>
</evidence>
<comment type="caution">
    <text evidence="2">The sequence shown here is derived from an EMBL/GenBank/DDBJ whole genome shotgun (WGS) entry which is preliminary data.</text>
</comment>
<name>A0AAE1NQJ1_9EUCA</name>
<organism evidence="2 3">
    <name type="scientific">Petrolisthes manimaculis</name>
    <dbReference type="NCBI Taxonomy" id="1843537"/>
    <lineage>
        <taxon>Eukaryota</taxon>
        <taxon>Metazoa</taxon>
        <taxon>Ecdysozoa</taxon>
        <taxon>Arthropoda</taxon>
        <taxon>Crustacea</taxon>
        <taxon>Multicrustacea</taxon>
        <taxon>Malacostraca</taxon>
        <taxon>Eumalacostraca</taxon>
        <taxon>Eucarida</taxon>
        <taxon>Decapoda</taxon>
        <taxon>Pleocyemata</taxon>
        <taxon>Anomura</taxon>
        <taxon>Galatheoidea</taxon>
        <taxon>Porcellanidae</taxon>
        <taxon>Petrolisthes</taxon>
    </lineage>
</organism>
<keyword evidence="1" id="KW-0472">Membrane</keyword>
<sequence>MTMPPTQAMYTGDRYTSELASNLLDELQEQITTASDSVEGRMYGGCTDSFSVFGFLAFLLALLDLILELQAMNTTTRRRRETQHNTLYYDPDETQHNTFDYDPDETQHNTFDYYYPNDEYNQQQQDNNTTTHTEDTIMPSALLCQDDGEMREAASASYSLLRGFLNALATEQSGCAASMNAESWLMKVNSTLYSEVGEAGQVGASSTSDGDGQCALRYSQCFSLPASYHHPHVYSGSPDQPLPPPHVYKPLLNEVMDVVRQALI</sequence>
<dbReference type="Proteomes" id="UP001292094">
    <property type="component" value="Unassembled WGS sequence"/>
</dbReference>
<evidence type="ECO:0000256" key="1">
    <source>
        <dbReference type="SAM" id="Phobius"/>
    </source>
</evidence>
<dbReference type="AlphaFoldDB" id="A0AAE1NQJ1"/>
<protein>
    <submittedName>
        <fullName evidence="2">Uncharacterized protein</fullName>
    </submittedName>
</protein>
<keyword evidence="1" id="KW-0812">Transmembrane</keyword>
<dbReference type="EMBL" id="JAWZYT010004633">
    <property type="protein sequence ID" value="KAK4293131.1"/>
    <property type="molecule type" value="Genomic_DNA"/>
</dbReference>
<gene>
    <name evidence="2" type="ORF">Pmani_034147</name>
</gene>
<reference evidence="2" key="1">
    <citation type="submission" date="2023-11" db="EMBL/GenBank/DDBJ databases">
        <title>Genome assemblies of two species of porcelain crab, Petrolisthes cinctipes and Petrolisthes manimaculis (Anomura: Porcellanidae).</title>
        <authorList>
            <person name="Angst P."/>
        </authorList>
    </citation>
    <scope>NUCLEOTIDE SEQUENCE</scope>
    <source>
        <strain evidence="2">PB745_02</strain>
        <tissue evidence="2">Gill</tissue>
    </source>
</reference>
<proteinExistence type="predicted"/>
<accession>A0AAE1NQJ1</accession>